<dbReference type="PROSITE" id="PS51257">
    <property type="entry name" value="PROKAR_LIPOPROTEIN"/>
    <property type="match status" value="1"/>
</dbReference>
<evidence type="ECO:0000313" key="1">
    <source>
        <dbReference type="EMBL" id="ORA63289.1"/>
    </source>
</evidence>
<sequence length="243" mass="24879">MPRAAKSRILARLGASAAIAATLVTLAGCDSQKTGTTTEAAATARQVTVTGKGQVQGVPDTLTINAATSAVGADPTAAINQSSDKMNAVLGALKAKNVSSSDIATTNVTVSPQYGPDGNVVTGYQATNAIEVTVRDISTASNILALMTFNGGEALRITSVSYSINDDSQLVRDARTRAFSDAKERAQQFADLSGMSLGKIISISETAEGTTPTPVPRAMAAAVPMEPGQQTVGFSVTVVWELS</sequence>
<dbReference type="InterPro" id="IPR007497">
    <property type="entry name" value="SIMPL/DUF541"/>
</dbReference>
<comment type="caution">
    <text evidence="1">The sequence shown here is derived from an EMBL/GenBank/DDBJ whole genome shotgun (WGS) entry which is preliminary data.</text>
</comment>
<dbReference type="PANTHER" id="PTHR34387:SF1">
    <property type="entry name" value="PERIPLASMIC IMMUNOGENIC PROTEIN"/>
    <property type="match status" value="1"/>
</dbReference>
<keyword evidence="2" id="KW-1185">Reference proteome</keyword>
<dbReference type="InterPro" id="IPR052022">
    <property type="entry name" value="26kDa_periplasmic_antigen"/>
</dbReference>
<protein>
    <submittedName>
        <fullName evidence="1">Uncharacterized protein</fullName>
    </submittedName>
</protein>
<organism evidence="1 2">
    <name type="scientific">Mycolicibacterium insubricum</name>
    <dbReference type="NCBI Taxonomy" id="444597"/>
    <lineage>
        <taxon>Bacteria</taxon>
        <taxon>Bacillati</taxon>
        <taxon>Actinomycetota</taxon>
        <taxon>Actinomycetes</taxon>
        <taxon>Mycobacteriales</taxon>
        <taxon>Mycobacteriaceae</taxon>
        <taxon>Mycolicibacterium</taxon>
    </lineage>
</organism>
<dbReference type="Gene3D" id="3.30.110.170">
    <property type="entry name" value="Protein of unknown function (DUF541), domain 1"/>
    <property type="match status" value="1"/>
</dbReference>
<dbReference type="RefSeq" id="WP_083033676.1">
    <property type="nucleotide sequence ID" value="NZ_AP022618.1"/>
</dbReference>
<dbReference type="Pfam" id="PF04402">
    <property type="entry name" value="SIMPL"/>
    <property type="match status" value="1"/>
</dbReference>
<evidence type="ECO:0000313" key="2">
    <source>
        <dbReference type="Proteomes" id="UP000192801"/>
    </source>
</evidence>
<dbReference type="STRING" id="444597.BST26_20450"/>
<gene>
    <name evidence="1" type="ORF">BST26_20450</name>
</gene>
<accession>A0A1X0CTH3</accession>
<dbReference type="GO" id="GO:0006974">
    <property type="term" value="P:DNA damage response"/>
    <property type="evidence" value="ECO:0007669"/>
    <property type="project" value="TreeGrafter"/>
</dbReference>
<proteinExistence type="predicted"/>
<dbReference type="AlphaFoldDB" id="A0A1X0CTH3"/>
<dbReference type="Gene3D" id="3.30.70.2970">
    <property type="entry name" value="Protein of unknown function (DUF541), domain 2"/>
    <property type="match status" value="1"/>
</dbReference>
<dbReference type="Proteomes" id="UP000192801">
    <property type="component" value="Unassembled WGS sequence"/>
</dbReference>
<reference evidence="1 2" key="1">
    <citation type="submission" date="2016-12" db="EMBL/GenBank/DDBJ databases">
        <title>The new phylogeny of genus Mycobacterium.</title>
        <authorList>
            <person name="Tortoli E."/>
            <person name="Trovato A."/>
            <person name="Cirillo D.M."/>
        </authorList>
    </citation>
    <scope>NUCLEOTIDE SEQUENCE [LARGE SCALE GENOMIC DNA]</scope>
    <source>
        <strain evidence="1 2">DSM 45130</strain>
    </source>
</reference>
<dbReference type="EMBL" id="MVHS01000083">
    <property type="protein sequence ID" value="ORA63289.1"/>
    <property type="molecule type" value="Genomic_DNA"/>
</dbReference>
<dbReference type="PANTHER" id="PTHR34387">
    <property type="entry name" value="SLR1258 PROTEIN"/>
    <property type="match status" value="1"/>
</dbReference>
<dbReference type="OrthoDB" id="5195768at2"/>
<name>A0A1X0CTH3_9MYCO</name>